<dbReference type="Gene3D" id="3.40.50.12370">
    <property type="match status" value="1"/>
</dbReference>
<dbReference type="PANTHER" id="PTHR47892">
    <property type="entry name" value="UNIVERSAL STRESS PROTEIN E"/>
    <property type="match status" value="1"/>
</dbReference>
<dbReference type="InterPro" id="IPR006015">
    <property type="entry name" value="Universal_stress_UspA"/>
</dbReference>
<dbReference type="Pfam" id="PF00582">
    <property type="entry name" value="Usp"/>
    <property type="match status" value="2"/>
</dbReference>
<gene>
    <name evidence="6" type="ORF">E5170_19345</name>
</gene>
<comment type="function">
    <text evidence="4">Required for resistance to DNA-damaging agents.</text>
</comment>
<dbReference type="PRINTS" id="PR01438">
    <property type="entry name" value="UNVRSLSTRESS"/>
</dbReference>
<dbReference type="Proteomes" id="UP000310574">
    <property type="component" value="Unassembled WGS sequence"/>
</dbReference>
<organism evidence="6 7">
    <name type="scientific">Pseudomonas atacamensis</name>
    <dbReference type="NCBI Taxonomy" id="2565368"/>
    <lineage>
        <taxon>Bacteria</taxon>
        <taxon>Pseudomonadati</taxon>
        <taxon>Pseudomonadota</taxon>
        <taxon>Gammaproteobacteria</taxon>
        <taxon>Pseudomonadales</taxon>
        <taxon>Pseudomonadaceae</taxon>
        <taxon>Pseudomonas</taxon>
    </lineage>
</organism>
<proteinExistence type="inferred from homology"/>
<evidence type="ECO:0000259" key="5">
    <source>
        <dbReference type="Pfam" id="PF00582"/>
    </source>
</evidence>
<evidence type="ECO:0000313" key="7">
    <source>
        <dbReference type="Proteomes" id="UP000310574"/>
    </source>
</evidence>
<dbReference type="PANTHER" id="PTHR47892:SF1">
    <property type="entry name" value="UNIVERSAL STRESS PROTEIN E"/>
    <property type="match status" value="1"/>
</dbReference>
<dbReference type="RefSeq" id="WP_016774536.1">
    <property type="nucleotide sequence ID" value="NZ_BSCL01000022.1"/>
</dbReference>
<sequence length="295" mass="32810">MSQYQHLLLIINPALRHSPAISQAAALAKASGASLHIAALIKWWDFLSLLEEGDRARARAAYLQDHHEWLASQAASLRAEGLRVTTEVGWSEDMKREILDHVTVNQPDLLIKEVQHESLLKRALFTPLDWQLLRDCPVPVYLLGAAGPGLPRKVVAAVDVAASEDDGGALNDRIVEQATSFATQFGAELHLLYAYDVSQNYLDEVVNNWTVSELMNARRQELQVHYSALARKFGVMAEHRHSREGHPVAAISEFAEEHDVDVIVMGRVQRHGLEKLLGSTTEHILYQVPCSVLAV</sequence>
<dbReference type="SUPFAM" id="SSF52402">
    <property type="entry name" value="Adenine nucleotide alpha hydrolases-like"/>
    <property type="match status" value="2"/>
</dbReference>
<evidence type="ECO:0000256" key="2">
    <source>
        <dbReference type="ARBA" id="ARBA00008791"/>
    </source>
</evidence>
<keyword evidence="3" id="KW-0963">Cytoplasm</keyword>
<feature type="domain" description="UspA" evidence="5">
    <location>
        <begin position="4"/>
        <end position="142"/>
    </location>
</feature>
<comment type="similarity">
    <text evidence="2">Belongs to the universal stress protein A family.</text>
</comment>
<dbReference type="EMBL" id="SSBS01000005">
    <property type="protein sequence ID" value="THF29350.1"/>
    <property type="molecule type" value="Genomic_DNA"/>
</dbReference>
<evidence type="ECO:0000313" key="6">
    <source>
        <dbReference type="EMBL" id="THF29350.1"/>
    </source>
</evidence>
<reference evidence="6 7" key="1">
    <citation type="submission" date="2019-04" db="EMBL/GenBank/DDBJ databases">
        <title>Draft genome sequence of Pseudomonas sp. M7D1 isolated from rhizosphere of plant the flowery desert.</title>
        <authorList>
            <person name="Poblete-Morales M."/>
            <person name="Plaza N."/>
            <person name="Corsini G."/>
            <person name="Silva E."/>
        </authorList>
    </citation>
    <scope>NUCLEOTIDE SEQUENCE [LARGE SCALE GENOMIC DNA]</scope>
    <source>
        <strain evidence="6 7">M7D1</strain>
    </source>
</reference>
<protein>
    <submittedName>
        <fullName evidence="6">Universal stress protein</fullName>
    </submittedName>
</protein>
<feature type="domain" description="UspA" evidence="5">
    <location>
        <begin position="153"/>
        <end position="295"/>
    </location>
</feature>
<dbReference type="AlphaFoldDB" id="A0AAQ2HZY3"/>
<evidence type="ECO:0000256" key="1">
    <source>
        <dbReference type="ARBA" id="ARBA00004496"/>
    </source>
</evidence>
<comment type="caution">
    <text evidence="6">The sequence shown here is derived from an EMBL/GenBank/DDBJ whole genome shotgun (WGS) entry which is preliminary data.</text>
</comment>
<evidence type="ECO:0000256" key="3">
    <source>
        <dbReference type="ARBA" id="ARBA00022490"/>
    </source>
</evidence>
<evidence type="ECO:0000256" key="4">
    <source>
        <dbReference type="ARBA" id="ARBA00037131"/>
    </source>
</evidence>
<comment type="subcellular location">
    <subcellularLocation>
        <location evidence="1">Cytoplasm</location>
    </subcellularLocation>
</comment>
<name>A0AAQ2HZY3_9PSED</name>
<dbReference type="GO" id="GO:0005737">
    <property type="term" value="C:cytoplasm"/>
    <property type="evidence" value="ECO:0007669"/>
    <property type="project" value="UniProtKB-SubCell"/>
</dbReference>
<accession>A0AAQ2HZY3</accession>
<dbReference type="InterPro" id="IPR006016">
    <property type="entry name" value="UspA"/>
</dbReference>